<gene>
    <name evidence="1" type="ORF">GCM10009119_20660</name>
</gene>
<organism evidence="1 2">
    <name type="scientific">Algoriphagus jejuensis</name>
    <dbReference type="NCBI Taxonomy" id="419934"/>
    <lineage>
        <taxon>Bacteria</taxon>
        <taxon>Pseudomonadati</taxon>
        <taxon>Bacteroidota</taxon>
        <taxon>Cytophagia</taxon>
        <taxon>Cytophagales</taxon>
        <taxon>Cyclobacteriaceae</taxon>
        <taxon>Algoriphagus</taxon>
    </lineage>
</organism>
<evidence type="ECO:0000313" key="2">
    <source>
        <dbReference type="Proteomes" id="UP001500469"/>
    </source>
</evidence>
<dbReference type="RefSeq" id="WP_343851164.1">
    <property type="nucleotide sequence ID" value="NZ_BAAAFI010000009.1"/>
</dbReference>
<proteinExistence type="predicted"/>
<sequence length="70" mass="7916">MVVSEGLGRNVKIGSLNIWNPVKLSDLPFREIHIFVGQNRGTLYEYEMFAATIRVWGGNSPVVKKKSRPN</sequence>
<evidence type="ECO:0000313" key="1">
    <source>
        <dbReference type="EMBL" id="GAA0879098.1"/>
    </source>
</evidence>
<accession>A0ABP3YF33</accession>
<protein>
    <submittedName>
        <fullName evidence="1">Uncharacterized protein</fullName>
    </submittedName>
</protein>
<keyword evidence="2" id="KW-1185">Reference proteome</keyword>
<dbReference type="Proteomes" id="UP001500469">
    <property type="component" value="Unassembled WGS sequence"/>
</dbReference>
<reference evidence="2" key="1">
    <citation type="journal article" date="2019" name="Int. J. Syst. Evol. Microbiol.">
        <title>The Global Catalogue of Microorganisms (GCM) 10K type strain sequencing project: providing services to taxonomists for standard genome sequencing and annotation.</title>
        <authorList>
            <consortium name="The Broad Institute Genomics Platform"/>
            <consortium name="The Broad Institute Genome Sequencing Center for Infectious Disease"/>
            <person name="Wu L."/>
            <person name="Ma J."/>
        </authorList>
    </citation>
    <scope>NUCLEOTIDE SEQUENCE [LARGE SCALE GENOMIC DNA]</scope>
    <source>
        <strain evidence="2">JCM 16112</strain>
    </source>
</reference>
<comment type="caution">
    <text evidence="1">The sequence shown here is derived from an EMBL/GenBank/DDBJ whole genome shotgun (WGS) entry which is preliminary data.</text>
</comment>
<dbReference type="EMBL" id="BAAAFI010000009">
    <property type="protein sequence ID" value="GAA0879098.1"/>
    <property type="molecule type" value="Genomic_DNA"/>
</dbReference>
<name>A0ABP3YF33_9BACT</name>